<dbReference type="EMBL" id="PGFZ01000021">
    <property type="protein sequence ID" value="POZ49848.1"/>
    <property type="molecule type" value="Genomic_DNA"/>
</dbReference>
<dbReference type="Proteomes" id="UP000237423">
    <property type="component" value="Unassembled WGS sequence"/>
</dbReference>
<dbReference type="GO" id="GO:0035438">
    <property type="term" value="F:cyclic-di-GMP binding"/>
    <property type="evidence" value="ECO:0007669"/>
    <property type="project" value="InterPro"/>
</dbReference>
<gene>
    <name evidence="2" type="ORF">AADEFJLK_04364</name>
</gene>
<protein>
    <submittedName>
        <fullName evidence="2">PilZ domain-containing protein</fullName>
    </submittedName>
</protein>
<name>A0A2S5CGB3_9GAMM</name>
<sequence length="248" mass="27960">MGTQLQQRAYRKATHLDGWVYLGGKMRKITIKNLSISGALAVLIPENLHVGNDHQQTLKNLSLSKTLDFFLPPLRLSGIAKVVRITITENLQVSFAMAFQELNHSEDKPCFNRKNYRAKITIPGKLFLNGYYFDFMTVNMSVDGLMIRLPIVFGVEQGMVVAFKFPHANLKGQATVIWTMDNENCETLIGLQHIAPDNPVGGYPAPLDVSDNHLEPVGQRRGDTCPPYLFCGKTWANQLSEPQKMRQW</sequence>
<dbReference type="InterPro" id="IPR009875">
    <property type="entry name" value="PilZ_domain"/>
</dbReference>
<dbReference type="Pfam" id="PF07238">
    <property type="entry name" value="PilZ"/>
    <property type="match status" value="1"/>
</dbReference>
<accession>A0A2S5CGB3</accession>
<dbReference type="AlphaFoldDB" id="A0A2S5CGB3"/>
<evidence type="ECO:0000313" key="3">
    <source>
        <dbReference type="Proteomes" id="UP000237423"/>
    </source>
</evidence>
<comment type="caution">
    <text evidence="2">The sequence shown here is derived from an EMBL/GenBank/DDBJ whole genome shotgun (WGS) entry which is preliminary data.</text>
</comment>
<feature type="domain" description="PilZ" evidence="1">
    <location>
        <begin position="112"/>
        <end position="192"/>
    </location>
</feature>
<dbReference type="SUPFAM" id="SSF141371">
    <property type="entry name" value="PilZ domain-like"/>
    <property type="match status" value="1"/>
</dbReference>
<evidence type="ECO:0000313" key="2">
    <source>
        <dbReference type="EMBL" id="POZ49848.1"/>
    </source>
</evidence>
<dbReference type="RefSeq" id="WP_103975780.1">
    <property type="nucleotide sequence ID" value="NZ_PGFZ01000021.1"/>
</dbReference>
<reference evidence="2 3" key="1">
    <citation type="submission" date="2017-11" db="EMBL/GenBank/DDBJ databases">
        <title>Draft Genome Sequence of Methylobacter psychrotolerans Sph1T, an Obligate Methanotroph from Low-Temperature Environments.</title>
        <authorList>
            <person name="Oshkin I.Y."/>
            <person name="Miroshnikov K."/>
            <person name="Belova S.E."/>
            <person name="Korzhenkov A."/>
            <person name="Toshchakov S.V."/>
            <person name="Dedysh S.N."/>
        </authorList>
    </citation>
    <scope>NUCLEOTIDE SEQUENCE [LARGE SCALE GENOMIC DNA]</scope>
    <source>
        <strain evidence="2 3">Sph1</strain>
    </source>
</reference>
<proteinExistence type="predicted"/>
<evidence type="ECO:0000259" key="1">
    <source>
        <dbReference type="Pfam" id="PF07238"/>
    </source>
</evidence>
<organism evidence="2 3">
    <name type="scientific">Methylovulum psychrotolerans</name>
    <dbReference type="NCBI Taxonomy" id="1704499"/>
    <lineage>
        <taxon>Bacteria</taxon>
        <taxon>Pseudomonadati</taxon>
        <taxon>Pseudomonadota</taxon>
        <taxon>Gammaproteobacteria</taxon>
        <taxon>Methylococcales</taxon>
        <taxon>Methylococcaceae</taxon>
        <taxon>Methylovulum</taxon>
    </lineage>
</organism>